<evidence type="ECO:0000256" key="3">
    <source>
        <dbReference type="ARBA" id="ARBA00023128"/>
    </source>
</evidence>
<dbReference type="Proteomes" id="UP001378592">
    <property type="component" value="Unassembled WGS sequence"/>
</dbReference>
<evidence type="ECO:0000313" key="6">
    <source>
        <dbReference type="Proteomes" id="UP001378592"/>
    </source>
</evidence>
<dbReference type="PANTHER" id="PTHR21192:SF2">
    <property type="entry name" value="NADH DEHYDROGENASE [UBIQUINONE] 1 ALPHA SUBCOMPLEX ASSEMBLY FACTOR 3"/>
    <property type="match status" value="1"/>
</dbReference>
<dbReference type="EMBL" id="JAZDUA010000096">
    <property type="protein sequence ID" value="KAK7868391.1"/>
    <property type="molecule type" value="Genomic_DNA"/>
</dbReference>
<dbReference type="InterPro" id="IPR007523">
    <property type="entry name" value="NDUFAF3/AAMDC"/>
</dbReference>
<comment type="subcellular location">
    <subcellularLocation>
        <location evidence="1">Mitochondrion</location>
    </subcellularLocation>
</comment>
<accession>A0AAN9VT89</accession>
<reference evidence="5 6" key="1">
    <citation type="submission" date="2024-03" db="EMBL/GenBank/DDBJ databases">
        <title>The genome assembly and annotation of the cricket Gryllus longicercus Weissman &amp; Gray.</title>
        <authorList>
            <person name="Szrajer S."/>
            <person name="Gray D."/>
            <person name="Ylla G."/>
        </authorList>
    </citation>
    <scope>NUCLEOTIDE SEQUENCE [LARGE SCALE GENOMIC DNA]</scope>
    <source>
        <strain evidence="5">DAG 2021-001</strain>
        <tissue evidence="5">Whole body minus gut</tissue>
    </source>
</reference>
<dbReference type="GO" id="GO:0005743">
    <property type="term" value="C:mitochondrial inner membrane"/>
    <property type="evidence" value="ECO:0007669"/>
    <property type="project" value="TreeGrafter"/>
</dbReference>
<gene>
    <name evidence="5" type="ORF">R5R35_013678</name>
</gene>
<dbReference type="AlphaFoldDB" id="A0AAN9VT89"/>
<dbReference type="InterPro" id="IPR036748">
    <property type="entry name" value="MTH938-like_sf"/>
</dbReference>
<evidence type="ECO:0000256" key="2">
    <source>
        <dbReference type="ARBA" id="ARBA00021776"/>
    </source>
</evidence>
<dbReference type="GO" id="GO:0032981">
    <property type="term" value="P:mitochondrial respiratory chain complex I assembly"/>
    <property type="evidence" value="ECO:0007669"/>
    <property type="project" value="InterPro"/>
</dbReference>
<evidence type="ECO:0000256" key="1">
    <source>
        <dbReference type="ARBA" id="ARBA00004173"/>
    </source>
</evidence>
<dbReference type="Pfam" id="PF04430">
    <property type="entry name" value="DUF498"/>
    <property type="match status" value="1"/>
</dbReference>
<organism evidence="5 6">
    <name type="scientific">Gryllus longicercus</name>
    <dbReference type="NCBI Taxonomy" id="2509291"/>
    <lineage>
        <taxon>Eukaryota</taxon>
        <taxon>Metazoa</taxon>
        <taxon>Ecdysozoa</taxon>
        <taxon>Arthropoda</taxon>
        <taxon>Hexapoda</taxon>
        <taxon>Insecta</taxon>
        <taxon>Pterygota</taxon>
        <taxon>Neoptera</taxon>
        <taxon>Polyneoptera</taxon>
        <taxon>Orthoptera</taxon>
        <taxon>Ensifera</taxon>
        <taxon>Gryllidea</taxon>
        <taxon>Grylloidea</taxon>
        <taxon>Gryllidae</taxon>
        <taxon>Gryllinae</taxon>
        <taxon>Gryllus</taxon>
    </lineage>
</organism>
<name>A0AAN9VT89_9ORTH</name>
<proteinExistence type="inferred from homology"/>
<dbReference type="PANTHER" id="PTHR21192">
    <property type="entry name" value="NUCLEAR PROTEIN E3-3"/>
    <property type="match status" value="1"/>
</dbReference>
<keyword evidence="3" id="KW-0496">Mitochondrion</keyword>
<evidence type="ECO:0000313" key="5">
    <source>
        <dbReference type="EMBL" id="KAK7868391.1"/>
    </source>
</evidence>
<comment type="caution">
    <text evidence="5">The sequence shown here is derived from an EMBL/GenBank/DDBJ whole genome shotgun (WGS) entry which is preliminary data.</text>
</comment>
<dbReference type="CDD" id="cd05125">
    <property type="entry name" value="Mth938_2P1-like"/>
    <property type="match status" value="1"/>
</dbReference>
<keyword evidence="6" id="KW-1185">Reference proteome</keyword>
<evidence type="ECO:0000256" key="4">
    <source>
        <dbReference type="ARBA" id="ARBA00049984"/>
    </source>
</evidence>
<comment type="similarity">
    <text evidence="4">Belongs to the NDUFAF3 family.</text>
</comment>
<sequence length="198" mass="22175">MNMNASILTSLVRSVSQNTKYFLGRRIVKSSTGHRFKSYEGDGKTTVSILNTDPSTGLMIDSYSQMGFRLNNGMVVIGPMAIFPKTVLSWNIDSVTKVNEESLSLFCALEPKIDILILGVGDNQEFSTFNRNILKYMNQNKISVELLTTEQACTTFNFLNAERRYVAGALIPPNSLRVNEDDIAATKIRVKKIYEDND</sequence>
<dbReference type="Gene3D" id="3.40.1230.10">
    <property type="entry name" value="MTH938-like"/>
    <property type="match status" value="1"/>
</dbReference>
<dbReference type="SUPFAM" id="SSF64076">
    <property type="entry name" value="MTH938-like"/>
    <property type="match status" value="1"/>
</dbReference>
<protein>
    <recommendedName>
        <fullName evidence="2">NADH dehydrogenase [ubiquinone] 1 alpha subcomplex assembly factor 3</fullName>
    </recommendedName>
</protein>
<dbReference type="InterPro" id="IPR034095">
    <property type="entry name" value="NDUF3"/>
</dbReference>